<gene>
    <name evidence="2" type="ORF">LTR05_002745</name>
</gene>
<organism evidence="2 3">
    <name type="scientific">Lithohypha guttulata</name>
    <dbReference type="NCBI Taxonomy" id="1690604"/>
    <lineage>
        <taxon>Eukaryota</taxon>
        <taxon>Fungi</taxon>
        <taxon>Dikarya</taxon>
        <taxon>Ascomycota</taxon>
        <taxon>Pezizomycotina</taxon>
        <taxon>Eurotiomycetes</taxon>
        <taxon>Chaetothyriomycetidae</taxon>
        <taxon>Chaetothyriales</taxon>
        <taxon>Trichomeriaceae</taxon>
        <taxon>Lithohypha</taxon>
    </lineage>
</organism>
<sequence>MSLANSPDCLLRPEDQALQALFPAMEQSAPNSFDDLFSVELYEVNEDIKSREDSEDNVDFFVSALTNDNESGHIVADQSQDSSQPWRKGLWCLKPGSQLIVEKTRKAQNAPPPNISPAHLIANDNFALRGPRGSTRQYQTNSLSPNRLRKPHCPSPFEQQRVDRDTSLSPSPMYSRSFYNDRSGFVDVWQQDLQDFNINLNDDYPESFPIIGDNLIDQLDCNYSHPKRSFMGDNLQMERIRSATMFNMSHPVTSKQISDQELSSRMNMNLSAAQRNMFSGTPDQNDPSYRFLNDDLPPMSDWTATESLHSSNSSHNSHNSHFSTGSTEDSHNGGLYNTMPTSEVWSPPTLNTQVSSVQDQYLELMQPKPRRATHQVLQAEHINGGGLGIAYPTADEIGVAIPYQPAEVQHMPTHHRSSSYHQRHQPKHSLASYPPLPPPVHTFPDSSPFSTPRRRATAPSRSPSPSVSPTRAPRSARSPSRRDTSQHRRAKSIHRSGPKGAETPRHRSASRGRQPRTPKTPKNGADSHGQISFVNFTPSDAGKLLNDVAPSGSSKTRARREQEARERRKKLSEAAIAAVRRAGGDVEALERAILT</sequence>
<feature type="compositionally biased region" description="Low complexity" evidence="1">
    <location>
        <begin position="307"/>
        <end position="323"/>
    </location>
</feature>
<feature type="compositionally biased region" description="Basic residues" evidence="1">
    <location>
        <begin position="412"/>
        <end position="427"/>
    </location>
</feature>
<feature type="compositionally biased region" description="Polar residues" evidence="1">
    <location>
        <begin position="338"/>
        <end position="347"/>
    </location>
</feature>
<feature type="compositionally biased region" description="Polar residues" evidence="1">
    <location>
        <begin position="529"/>
        <end position="538"/>
    </location>
</feature>
<comment type="caution">
    <text evidence="2">The sequence shown here is derived from an EMBL/GenBank/DDBJ whole genome shotgun (WGS) entry which is preliminary data.</text>
</comment>
<name>A0AAN7Y8B4_9EURO</name>
<evidence type="ECO:0008006" key="4">
    <source>
        <dbReference type="Google" id="ProtNLM"/>
    </source>
</evidence>
<dbReference type="Proteomes" id="UP001309876">
    <property type="component" value="Unassembled WGS sequence"/>
</dbReference>
<evidence type="ECO:0000313" key="2">
    <source>
        <dbReference type="EMBL" id="KAK5088525.1"/>
    </source>
</evidence>
<dbReference type="EMBL" id="JAVRRJ010000002">
    <property type="protein sequence ID" value="KAK5088525.1"/>
    <property type="molecule type" value="Genomic_DNA"/>
</dbReference>
<accession>A0AAN7Y8B4</accession>
<evidence type="ECO:0000313" key="3">
    <source>
        <dbReference type="Proteomes" id="UP001309876"/>
    </source>
</evidence>
<reference evidence="2 3" key="1">
    <citation type="submission" date="2023-08" db="EMBL/GenBank/DDBJ databases">
        <title>Black Yeasts Isolated from many extreme environments.</title>
        <authorList>
            <person name="Coleine C."/>
            <person name="Stajich J.E."/>
            <person name="Selbmann L."/>
        </authorList>
    </citation>
    <scope>NUCLEOTIDE SEQUENCE [LARGE SCALE GENOMIC DNA]</scope>
    <source>
        <strain evidence="2 3">CCFEE 5910</strain>
    </source>
</reference>
<feature type="compositionally biased region" description="Polar residues" evidence="1">
    <location>
        <begin position="134"/>
        <end position="145"/>
    </location>
</feature>
<evidence type="ECO:0000256" key="1">
    <source>
        <dbReference type="SAM" id="MobiDB-lite"/>
    </source>
</evidence>
<feature type="compositionally biased region" description="Low complexity" evidence="1">
    <location>
        <begin position="457"/>
        <end position="478"/>
    </location>
</feature>
<proteinExistence type="predicted"/>
<feature type="compositionally biased region" description="Basic residues" evidence="1">
    <location>
        <begin position="487"/>
        <end position="497"/>
    </location>
</feature>
<keyword evidence="3" id="KW-1185">Reference proteome</keyword>
<feature type="region of interest" description="Disordered" evidence="1">
    <location>
        <begin position="410"/>
        <end position="571"/>
    </location>
</feature>
<dbReference type="AlphaFoldDB" id="A0AAN7Y8B4"/>
<protein>
    <recommendedName>
        <fullName evidence="4">Developmental regulatory protein wetA</fullName>
    </recommendedName>
</protein>
<feature type="region of interest" description="Disordered" evidence="1">
    <location>
        <begin position="302"/>
        <end position="347"/>
    </location>
</feature>
<feature type="compositionally biased region" description="Basic residues" evidence="1">
    <location>
        <begin position="506"/>
        <end position="516"/>
    </location>
</feature>
<feature type="region of interest" description="Disordered" evidence="1">
    <location>
        <begin position="129"/>
        <end position="170"/>
    </location>
</feature>